<reference evidence="6 7" key="1">
    <citation type="submission" date="2024-02" db="EMBL/GenBank/DDBJ databases">
        <authorList>
            <person name="Saticioglu I.B."/>
        </authorList>
    </citation>
    <scope>NUCLEOTIDE SEQUENCE [LARGE SCALE GENOMIC DNA]</scope>
    <source>
        <strain evidence="6 7">Mu-80</strain>
    </source>
</reference>
<proteinExistence type="inferred from homology"/>
<gene>
    <name evidence="6" type="ORF">WDU99_14490</name>
</gene>
<sequence>MSEFPRRDVTQNYIDGRWASPSTTAVAEVFDSNTGAVIGSAPLSGRSDVEDAVAAASRAQQGWWRMGAAARAEHLRAVARELEARHEELSELVMREVGANQEISYGSQTMTPVMSFNTAADILESYEFIEQVGQNKVAREPFGVIGAITAWNFPLHLVTVKAAFAIAAGNTVVVKPSEIAPLTAAVFAEALDAAGLPAGVINIVFGNGLEVGEAIVEHPDVRMLTFTGSTRAGRRIGELAAQKVAKVALELGGKSPLVILPDAPLEEAVRFGVQDLLLNNGQRCDGLTRMVVPAELLPEVERVAADVMGGVKVGPSTDSSVVVGPLASQTQQERVREYIRKGIDQGAKLVVGGLEEPEVPAENAGGYYVRPSVFSGVTGDMAIAKEEIFGPVLSIQSYDDLEQAIEIANDTEYGLHAAVYGGDLDEALEVAGRLEAGMVTVNGGGMDLLAPFGGYKQSGIGREFGLYGFEEFLEVKAIRVPTDGPAAVV</sequence>
<evidence type="ECO:0000313" key="6">
    <source>
        <dbReference type="EMBL" id="MEJ1089522.1"/>
    </source>
</evidence>
<keyword evidence="2 4" id="KW-0560">Oxidoreductase</keyword>
<comment type="caution">
    <text evidence="6">The sequence shown here is derived from an EMBL/GenBank/DDBJ whole genome shotgun (WGS) entry which is preliminary data.</text>
</comment>
<accession>A0ABU8LFV2</accession>
<dbReference type="InterPro" id="IPR016163">
    <property type="entry name" value="Ald_DH_C"/>
</dbReference>
<dbReference type="InterPro" id="IPR016162">
    <property type="entry name" value="Ald_DH_N"/>
</dbReference>
<dbReference type="EMBL" id="JBBDGM010000014">
    <property type="protein sequence ID" value="MEJ1089522.1"/>
    <property type="molecule type" value="Genomic_DNA"/>
</dbReference>
<dbReference type="Gene3D" id="3.40.605.10">
    <property type="entry name" value="Aldehyde Dehydrogenase, Chain A, domain 1"/>
    <property type="match status" value="1"/>
</dbReference>
<dbReference type="CDD" id="cd07138">
    <property type="entry name" value="ALDH_CddD_SSP0762"/>
    <property type="match status" value="1"/>
</dbReference>
<dbReference type="PROSITE" id="PS00687">
    <property type="entry name" value="ALDEHYDE_DEHYDR_GLU"/>
    <property type="match status" value="1"/>
</dbReference>
<dbReference type="SUPFAM" id="SSF53720">
    <property type="entry name" value="ALDH-like"/>
    <property type="match status" value="1"/>
</dbReference>
<evidence type="ECO:0000256" key="4">
    <source>
        <dbReference type="RuleBase" id="RU003345"/>
    </source>
</evidence>
<dbReference type="PANTHER" id="PTHR42804">
    <property type="entry name" value="ALDEHYDE DEHYDROGENASE"/>
    <property type="match status" value="1"/>
</dbReference>
<feature type="domain" description="Aldehyde dehydrogenase" evidence="5">
    <location>
        <begin position="18"/>
        <end position="478"/>
    </location>
</feature>
<feature type="active site" evidence="3">
    <location>
        <position position="250"/>
    </location>
</feature>
<dbReference type="InterPro" id="IPR016161">
    <property type="entry name" value="Ald_DH/histidinol_DH"/>
</dbReference>
<evidence type="ECO:0000313" key="7">
    <source>
        <dbReference type="Proteomes" id="UP001371224"/>
    </source>
</evidence>
<evidence type="ECO:0000256" key="1">
    <source>
        <dbReference type="ARBA" id="ARBA00009986"/>
    </source>
</evidence>
<dbReference type="Proteomes" id="UP001371224">
    <property type="component" value="Unassembled WGS sequence"/>
</dbReference>
<evidence type="ECO:0000256" key="3">
    <source>
        <dbReference type="PROSITE-ProRule" id="PRU10007"/>
    </source>
</evidence>
<dbReference type="InterPro" id="IPR029510">
    <property type="entry name" value="Ald_DH_CS_GLU"/>
</dbReference>
<name>A0ABU8LFV2_9MICO</name>
<dbReference type="Gene3D" id="3.40.309.10">
    <property type="entry name" value="Aldehyde Dehydrogenase, Chain A, domain 2"/>
    <property type="match status" value="1"/>
</dbReference>
<evidence type="ECO:0000256" key="2">
    <source>
        <dbReference type="ARBA" id="ARBA00023002"/>
    </source>
</evidence>
<dbReference type="PANTHER" id="PTHR42804:SF1">
    <property type="entry name" value="ALDEHYDE DEHYDROGENASE-RELATED"/>
    <property type="match status" value="1"/>
</dbReference>
<organism evidence="6 7">
    <name type="scientific">Microbacterium bandirmense</name>
    <dbReference type="NCBI Taxonomy" id="3122050"/>
    <lineage>
        <taxon>Bacteria</taxon>
        <taxon>Bacillati</taxon>
        <taxon>Actinomycetota</taxon>
        <taxon>Actinomycetes</taxon>
        <taxon>Micrococcales</taxon>
        <taxon>Microbacteriaceae</taxon>
        <taxon>Microbacterium</taxon>
    </lineage>
</organism>
<protein>
    <submittedName>
        <fullName evidence="6">Aldehyde dehydrogenase family protein</fullName>
    </submittedName>
</protein>
<dbReference type="RefSeq" id="WP_337333168.1">
    <property type="nucleotide sequence ID" value="NZ_JBBDGM010000014.1"/>
</dbReference>
<dbReference type="InterPro" id="IPR015590">
    <property type="entry name" value="Aldehyde_DH_dom"/>
</dbReference>
<keyword evidence="7" id="KW-1185">Reference proteome</keyword>
<evidence type="ECO:0000259" key="5">
    <source>
        <dbReference type="Pfam" id="PF00171"/>
    </source>
</evidence>
<comment type="similarity">
    <text evidence="1 4">Belongs to the aldehyde dehydrogenase family.</text>
</comment>
<dbReference type="Pfam" id="PF00171">
    <property type="entry name" value="Aldedh"/>
    <property type="match status" value="1"/>
</dbReference>